<dbReference type="SUPFAM" id="SSF51338">
    <property type="entry name" value="Composite domain of metallo-dependent hydrolases"/>
    <property type="match status" value="1"/>
</dbReference>
<sequence>MTELQLIIKNARLNTDDQELYNIGVRDGVIVALTGQAEDLGTAAETLDAAGRWVIPGAIDTHSHINQRAPEYNDLPGFGPDDNFAVESKGALAGGCTTALNYAQFGLGSMLEAYREGLRAAGQQSMMNVLFHGYVMNMEQVAEIPQAVAEGITTFKLFMPYRGEEAAALGGIGSLNHAQMRIAFREIARHGVQALVHAEDGDIVDHCMQHEISAGMTSLASWERSRPTEAEGDAAWTALYLAEKANCPVTIVHVSSLEAIRARRAAGYSDAALESCVHYMLLTTSSGIGPEGKVAPPLRDPELAAAITDAVMNGEIDFFGSDHNVWPSAAKTDWVTARPGLPGIALMLPLLLTHLVYEHGMSMERAIELTSTNAARRFNLPNKGHVSIGADADLVILDEGERVVRTNELHSAVDYSPYDGYVLKTWPSATVVGGTVVFRDGVFPNEDFRGEIINDRFRRDAAGVQEADADLVESIS</sequence>
<dbReference type="InterPro" id="IPR032466">
    <property type="entry name" value="Metal_Hydrolase"/>
</dbReference>
<dbReference type="RefSeq" id="WP_234753542.1">
    <property type="nucleotide sequence ID" value="NZ_BAAAWN010000001.1"/>
</dbReference>
<comment type="caution">
    <text evidence="3">The sequence shown here is derived from an EMBL/GenBank/DDBJ whole genome shotgun (WGS) entry which is preliminary data.</text>
</comment>
<dbReference type="InterPro" id="IPR006680">
    <property type="entry name" value="Amidohydro-rel"/>
</dbReference>
<dbReference type="Gene3D" id="3.20.20.140">
    <property type="entry name" value="Metal-dependent hydrolases"/>
    <property type="match status" value="1"/>
</dbReference>
<dbReference type="PANTHER" id="PTHR11647:SF1">
    <property type="entry name" value="COLLAPSIN RESPONSE MEDIATOR PROTEIN"/>
    <property type="match status" value="1"/>
</dbReference>
<dbReference type="InterPro" id="IPR011059">
    <property type="entry name" value="Metal-dep_hydrolase_composite"/>
</dbReference>
<name>A0ABV5XT87_ARTRM</name>
<gene>
    <name evidence="3" type="ORF">ACFFP1_00450</name>
</gene>
<accession>A0ABV5XT87</accession>
<dbReference type="SUPFAM" id="SSF51556">
    <property type="entry name" value="Metallo-dependent hydrolases"/>
    <property type="match status" value="1"/>
</dbReference>
<evidence type="ECO:0000256" key="1">
    <source>
        <dbReference type="ARBA" id="ARBA00001947"/>
    </source>
</evidence>
<dbReference type="Gene3D" id="2.30.40.10">
    <property type="entry name" value="Urease, subunit C, domain 1"/>
    <property type="match status" value="1"/>
</dbReference>
<keyword evidence="4" id="KW-1185">Reference proteome</keyword>
<comment type="cofactor">
    <cofactor evidence="1">
        <name>Zn(2+)</name>
        <dbReference type="ChEBI" id="CHEBI:29105"/>
    </cofactor>
</comment>
<organism evidence="3 4">
    <name type="scientific">Arthrobacter ramosus</name>
    <dbReference type="NCBI Taxonomy" id="1672"/>
    <lineage>
        <taxon>Bacteria</taxon>
        <taxon>Bacillati</taxon>
        <taxon>Actinomycetota</taxon>
        <taxon>Actinomycetes</taxon>
        <taxon>Micrococcales</taxon>
        <taxon>Micrococcaceae</taxon>
        <taxon>Arthrobacter</taxon>
    </lineage>
</organism>
<proteinExistence type="predicted"/>
<reference evidence="3 4" key="1">
    <citation type="submission" date="2024-09" db="EMBL/GenBank/DDBJ databases">
        <authorList>
            <person name="Sun Q."/>
            <person name="Mori K."/>
        </authorList>
    </citation>
    <scope>NUCLEOTIDE SEQUENCE [LARGE SCALE GENOMIC DNA]</scope>
    <source>
        <strain evidence="3 4">JCM 1334</strain>
    </source>
</reference>
<dbReference type="EMBL" id="JBHMBC010000002">
    <property type="protein sequence ID" value="MFB9817966.1"/>
    <property type="molecule type" value="Genomic_DNA"/>
</dbReference>
<dbReference type="Proteomes" id="UP001589702">
    <property type="component" value="Unassembled WGS sequence"/>
</dbReference>
<evidence type="ECO:0000259" key="2">
    <source>
        <dbReference type="Pfam" id="PF01979"/>
    </source>
</evidence>
<evidence type="ECO:0000313" key="4">
    <source>
        <dbReference type="Proteomes" id="UP001589702"/>
    </source>
</evidence>
<dbReference type="PANTHER" id="PTHR11647">
    <property type="entry name" value="HYDRANTOINASE/DIHYDROPYRIMIDINASE FAMILY MEMBER"/>
    <property type="match status" value="1"/>
</dbReference>
<dbReference type="InterPro" id="IPR050378">
    <property type="entry name" value="Metallo-dep_Hydrolases_sf"/>
</dbReference>
<feature type="domain" description="Amidohydrolase-related" evidence="2">
    <location>
        <begin position="53"/>
        <end position="437"/>
    </location>
</feature>
<evidence type="ECO:0000313" key="3">
    <source>
        <dbReference type="EMBL" id="MFB9817966.1"/>
    </source>
</evidence>
<protein>
    <submittedName>
        <fullName evidence="3">Dihydroorotase family protein</fullName>
    </submittedName>
</protein>
<dbReference type="Pfam" id="PF01979">
    <property type="entry name" value="Amidohydro_1"/>
    <property type="match status" value="1"/>
</dbReference>